<dbReference type="AlphaFoldDB" id="A0A914QRQ8"/>
<reference evidence="3" key="1">
    <citation type="submission" date="2022-11" db="UniProtKB">
        <authorList>
            <consortium name="WormBaseParasite"/>
        </authorList>
    </citation>
    <scope>IDENTIFICATION</scope>
</reference>
<evidence type="ECO:0000313" key="2">
    <source>
        <dbReference type="Proteomes" id="UP000887578"/>
    </source>
</evidence>
<evidence type="ECO:0000313" key="3">
    <source>
        <dbReference type="WBParaSite" id="PDA_v2.g30082.t1"/>
    </source>
</evidence>
<evidence type="ECO:0000256" key="1">
    <source>
        <dbReference type="SAM" id="MobiDB-lite"/>
    </source>
</evidence>
<dbReference type="WBParaSite" id="PDA_v2.g30082.t1">
    <property type="protein sequence ID" value="PDA_v2.g30082.t1"/>
    <property type="gene ID" value="PDA_v2.g30082"/>
</dbReference>
<keyword evidence="2" id="KW-1185">Reference proteome</keyword>
<accession>A0A914QRQ8</accession>
<organism evidence="2 3">
    <name type="scientific">Panagrolaimus davidi</name>
    <dbReference type="NCBI Taxonomy" id="227884"/>
    <lineage>
        <taxon>Eukaryota</taxon>
        <taxon>Metazoa</taxon>
        <taxon>Ecdysozoa</taxon>
        <taxon>Nematoda</taxon>
        <taxon>Chromadorea</taxon>
        <taxon>Rhabditida</taxon>
        <taxon>Tylenchina</taxon>
        <taxon>Panagrolaimomorpha</taxon>
        <taxon>Panagrolaimoidea</taxon>
        <taxon>Panagrolaimidae</taxon>
        <taxon>Panagrolaimus</taxon>
    </lineage>
</organism>
<feature type="region of interest" description="Disordered" evidence="1">
    <location>
        <begin position="165"/>
        <end position="226"/>
    </location>
</feature>
<feature type="compositionally biased region" description="Basic and acidic residues" evidence="1">
    <location>
        <begin position="179"/>
        <end position="211"/>
    </location>
</feature>
<proteinExistence type="predicted"/>
<protein>
    <submittedName>
        <fullName evidence="3">Uncharacterized protein</fullName>
    </submittedName>
</protein>
<name>A0A914QRQ8_9BILA</name>
<sequence length="340" mass="39565">MPKKEEKPIRGGIQMDNCGPTTIILTNKENKNFRDVFRTKFSKDGYEFNPEKIQEARFKCKCCFECANHTLEDLFEQQTQMDCDVPETGHEIICYCCASCGQITDEPIFEQCLAMDAILQYQNDPPIYYDPGKWKTIVKSRMCVDCKNEFLKKLDIAFEEFNKEKPKKKKTNENDENVAESKDTKELPRLRKMREQQPQELSVREPERRNIESMQGEPGSSNLSRLPPIESVWQHSRETEFSQESYYYQNFIADNSEHDIPYESPIIEDNLETPLRIVLLDQSGKEQVAAWKKVFITPNNQNFSDMAVPVENQNTIPEDAPGPTTPITFINPYVWNLEDL</sequence>
<dbReference type="Proteomes" id="UP000887578">
    <property type="component" value="Unplaced"/>
</dbReference>